<name>A0A1E1F5J1_9SPHN</name>
<reference evidence="1 2" key="1">
    <citation type="submission" date="2016-10" db="EMBL/GenBank/DDBJ databases">
        <title>Complete Genome Sequence of the Nonylphenol-Degrading Bacterium Sphingobium cloacae JCM 10874T.</title>
        <authorList>
            <person name="Ootsuka M."/>
            <person name="Nishizawa T."/>
            <person name="Ohta H."/>
        </authorList>
    </citation>
    <scope>NUCLEOTIDE SEQUENCE [LARGE SCALE GENOMIC DNA]</scope>
    <source>
        <strain evidence="1 2">JCM 10874</strain>
    </source>
</reference>
<organism evidence="1 2">
    <name type="scientific">Sphingobium cloacae</name>
    <dbReference type="NCBI Taxonomy" id="120107"/>
    <lineage>
        <taxon>Bacteria</taxon>
        <taxon>Pseudomonadati</taxon>
        <taxon>Pseudomonadota</taxon>
        <taxon>Alphaproteobacteria</taxon>
        <taxon>Sphingomonadales</taxon>
        <taxon>Sphingomonadaceae</taxon>
        <taxon>Sphingobium</taxon>
    </lineage>
</organism>
<dbReference type="Proteomes" id="UP000218272">
    <property type="component" value="Chromosome SCLO_1"/>
</dbReference>
<dbReference type="RefSeq" id="WP_066519670.1">
    <property type="nucleotide sequence ID" value="NZ_AP017655.1"/>
</dbReference>
<protein>
    <recommendedName>
        <fullName evidence="3">HTH cro/C1-type domain-containing protein</fullName>
    </recommendedName>
</protein>
<gene>
    <name evidence="1" type="ORF">SCLO_1027340</name>
</gene>
<dbReference type="OrthoDB" id="7570805at2"/>
<sequence>MSRSRHKGARPLVRHLDSWSEGHPVAHAIRTGDCWFGAWQRQACMPLAKLSRLTGIPIQRFSAIEYGGPVSRAEVDALARAWSISTADLIASIPNADQVID</sequence>
<dbReference type="KEGG" id="sclo:SCLO_1027340"/>
<dbReference type="AlphaFoldDB" id="A0A1E1F5J1"/>
<dbReference type="EMBL" id="AP017655">
    <property type="protein sequence ID" value="BAV65774.1"/>
    <property type="molecule type" value="Genomic_DNA"/>
</dbReference>
<evidence type="ECO:0000313" key="1">
    <source>
        <dbReference type="EMBL" id="BAV65774.1"/>
    </source>
</evidence>
<evidence type="ECO:0000313" key="2">
    <source>
        <dbReference type="Proteomes" id="UP000218272"/>
    </source>
</evidence>
<evidence type="ECO:0008006" key="3">
    <source>
        <dbReference type="Google" id="ProtNLM"/>
    </source>
</evidence>
<keyword evidence="2" id="KW-1185">Reference proteome</keyword>
<proteinExistence type="predicted"/>
<accession>A0A1E1F5J1</accession>